<dbReference type="PANTHER" id="PTHR37477">
    <property type="entry name" value="COBALT-PRECORRIN-5A HYDROLASE"/>
    <property type="match status" value="1"/>
</dbReference>
<evidence type="ECO:0000259" key="2">
    <source>
        <dbReference type="Pfam" id="PF11760"/>
    </source>
</evidence>
<dbReference type="EC" id="3.7.1.12" evidence="4"/>
<evidence type="ECO:0000313" key="4">
    <source>
        <dbReference type="EMBL" id="VAX35559.1"/>
    </source>
</evidence>
<gene>
    <name evidence="4" type="ORF">MNBD_UNCLBAC01-649</name>
</gene>
<dbReference type="InterPro" id="IPR036518">
    <property type="entry name" value="CobE/GbiG_C_sf"/>
</dbReference>
<dbReference type="InterPro" id="IPR002750">
    <property type="entry name" value="CobE/GbiG_C"/>
</dbReference>
<dbReference type="InterPro" id="IPR021745">
    <property type="entry name" value="CbiG_mid"/>
</dbReference>
<reference evidence="4" key="1">
    <citation type="submission" date="2018-06" db="EMBL/GenBank/DDBJ databases">
        <authorList>
            <person name="Zhirakovskaya E."/>
        </authorList>
    </citation>
    <scope>NUCLEOTIDE SEQUENCE</scope>
</reference>
<dbReference type="EMBL" id="UOGJ01000065">
    <property type="protein sequence ID" value="VAX35559.1"/>
    <property type="molecule type" value="Genomic_DNA"/>
</dbReference>
<dbReference type="InterPro" id="IPR021744">
    <property type="entry name" value="CbiG_N"/>
</dbReference>
<feature type="domain" description="Cobalamin biosynthesis central region" evidence="3">
    <location>
        <begin position="145"/>
        <end position="240"/>
    </location>
</feature>
<evidence type="ECO:0000259" key="1">
    <source>
        <dbReference type="Pfam" id="PF01890"/>
    </source>
</evidence>
<protein>
    <submittedName>
        <fullName evidence="4">Cobalt-precorrin 5A hydrolase</fullName>
        <ecNumber evidence="4">3.7.1.12</ecNumber>
    </submittedName>
</protein>
<keyword evidence="4" id="KW-0378">Hydrolase</keyword>
<organism evidence="4">
    <name type="scientific">hydrothermal vent metagenome</name>
    <dbReference type="NCBI Taxonomy" id="652676"/>
    <lineage>
        <taxon>unclassified sequences</taxon>
        <taxon>metagenomes</taxon>
        <taxon>ecological metagenomes</taxon>
    </lineage>
</organism>
<dbReference type="Pfam" id="PF11760">
    <property type="entry name" value="CbiG_N"/>
    <property type="match status" value="1"/>
</dbReference>
<name>A0A3B1D0D3_9ZZZZ</name>
<dbReference type="Gene3D" id="3.40.50.11220">
    <property type="match status" value="1"/>
</dbReference>
<feature type="domain" description="Cobalamin synthesis G N-terminal" evidence="2">
    <location>
        <begin position="60"/>
        <end position="139"/>
    </location>
</feature>
<dbReference type="SUPFAM" id="SSF159664">
    <property type="entry name" value="CobE/GbiG C-terminal domain-like"/>
    <property type="match status" value="1"/>
</dbReference>
<sequence>MAKQKRKSWAVYAITKHGLEIGKKLVQDLDDVDFYVSKKFMDQFPDEKAIRLELPMGPELKKTFPQYDAHIFIISVGAVVRMIAPFLKDKKIDPAVLCVDDTASFTIPVLSGHVGRGNEFALKIAKILNNTPVVTTASDVTGTLTVDILGRELGWVLDDMDRNVTSGCAAVVNQESVLIVQETGDPNFWPLDKSLPKGVSYTTSFEGVDVQKYGMILSITDRFIKKKYSEIYDKSVIYRPKSLTLGLGCDRSTPFEVVERGIQKILKEHGLDICCVKIIASVDRKADEKAFLEIADKYGWEFITYSAEELDAIKNMPNPSETVKKFVGTKGVCEPSAVLAAGAKELLIEKKIYKEEKINKNLTVAVARIPFARRAVN</sequence>
<dbReference type="Pfam" id="PF11761">
    <property type="entry name" value="CbiG_mid"/>
    <property type="match status" value="1"/>
</dbReference>
<dbReference type="InterPro" id="IPR038029">
    <property type="entry name" value="GbiG_N_sf"/>
</dbReference>
<feature type="domain" description="CobE/GbiG C-terminal" evidence="1">
    <location>
        <begin position="243"/>
        <end position="367"/>
    </location>
</feature>
<dbReference type="Gene3D" id="3.30.420.180">
    <property type="entry name" value="CobE/GbiG C-terminal domain"/>
    <property type="match status" value="1"/>
</dbReference>
<proteinExistence type="predicted"/>
<evidence type="ECO:0000259" key="3">
    <source>
        <dbReference type="Pfam" id="PF11761"/>
    </source>
</evidence>
<dbReference type="PANTHER" id="PTHR37477:SF1">
    <property type="entry name" value="COBALT-PRECORRIN-5A HYDROLASE"/>
    <property type="match status" value="1"/>
</dbReference>
<dbReference type="Pfam" id="PF01890">
    <property type="entry name" value="CbiG_C"/>
    <property type="match status" value="1"/>
</dbReference>
<dbReference type="GO" id="GO:0009236">
    <property type="term" value="P:cobalamin biosynthetic process"/>
    <property type="evidence" value="ECO:0007669"/>
    <property type="project" value="InterPro"/>
</dbReference>
<dbReference type="AlphaFoldDB" id="A0A3B1D0D3"/>
<dbReference type="InterPro" id="IPR052553">
    <property type="entry name" value="CbiG_hydrolase"/>
</dbReference>
<dbReference type="GO" id="GO:0043779">
    <property type="term" value="F:cobalt-precorrin-5A acetaldehyde-lyase activity"/>
    <property type="evidence" value="ECO:0007669"/>
    <property type="project" value="UniProtKB-EC"/>
</dbReference>
<dbReference type="SUPFAM" id="SSF159672">
    <property type="entry name" value="CbiG N-terminal domain-like"/>
    <property type="match status" value="1"/>
</dbReference>
<accession>A0A3B1D0D3</accession>